<dbReference type="Pfam" id="PF01657">
    <property type="entry name" value="Stress-antifung"/>
    <property type="match status" value="2"/>
</dbReference>
<keyword evidence="4" id="KW-0677">Repeat</keyword>
<keyword evidence="1" id="KW-0723">Serine/threonine-protein kinase</keyword>
<dbReference type="Gene3D" id="3.30.200.20">
    <property type="entry name" value="Phosphorylase Kinase, domain 1"/>
    <property type="match status" value="1"/>
</dbReference>
<feature type="domain" description="Protein kinase" evidence="12">
    <location>
        <begin position="335"/>
        <end position="577"/>
    </location>
</feature>
<evidence type="ECO:0000259" key="12">
    <source>
        <dbReference type="PROSITE" id="PS50011"/>
    </source>
</evidence>
<dbReference type="Gene3D" id="1.10.510.10">
    <property type="entry name" value="Transferase(Phosphotransferase) domain 1"/>
    <property type="match status" value="1"/>
</dbReference>
<evidence type="ECO:0000256" key="8">
    <source>
        <dbReference type="ARBA" id="ARBA00023170"/>
    </source>
</evidence>
<evidence type="ECO:0000256" key="7">
    <source>
        <dbReference type="ARBA" id="ARBA00022840"/>
    </source>
</evidence>
<dbReference type="CDD" id="cd23509">
    <property type="entry name" value="Gnk2-like"/>
    <property type="match status" value="2"/>
</dbReference>
<dbReference type="InterPro" id="IPR052059">
    <property type="entry name" value="CR_Ser/Thr_kinase"/>
</dbReference>
<dbReference type="GO" id="GO:0004674">
    <property type="term" value="F:protein serine/threonine kinase activity"/>
    <property type="evidence" value="ECO:0007669"/>
    <property type="project" value="UniProtKB-KW"/>
</dbReference>
<dbReference type="GO" id="GO:0005524">
    <property type="term" value="F:ATP binding"/>
    <property type="evidence" value="ECO:0007669"/>
    <property type="project" value="UniProtKB-UniRule"/>
</dbReference>
<reference evidence="14" key="1">
    <citation type="submission" date="2023-02" db="EMBL/GenBank/DDBJ databases">
        <title>Genome of toxic invasive species Heracleum sosnowskyi carries increased number of genes despite the absence of recent whole-genome duplications.</title>
        <authorList>
            <person name="Schelkunov M."/>
            <person name="Shtratnikova V."/>
            <person name="Makarenko M."/>
            <person name="Klepikova A."/>
            <person name="Omelchenko D."/>
            <person name="Novikova G."/>
            <person name="Obukhova E."/>
            <person name="Bogdanov V."/>
            <person name="Penin A."/>
            <person name="Logacheva M."/>
        </authorList>
    </citation>
    <scope>NUCLEOTIDE SEQUENCE</scope>
    <source>
        <strain evidence="14">Hsosn_3</strain>
        <tissue evidence="14">Leaf</tissue>
    </source>
</reference>
<dbReference type="Proteomes" id="UP001237642">
    <property type="component" value="Unassembled WGS sequence"/>
</dbReference>
<feature type="domain" description="Gnk2-homologous" evidence="13">
    <location>
        <begin position="35"/>
        <end position="136"/>
    </location>
</feature>
<evidence type="ECO:0000256" key="10">
    <source>
        <dbReference type="SAM" id="Phobius"/>
    </source>
</evidence>
<feature type="chain" id="PRO_5041922243" evidence="11">
    <location>
        <begin position="30"/>
        <end position="577"/>
    </location>
</feature>
<proteinExistence type="predicted"/>
<keyword evidence="10" id="KW-1133">Transmembrane helix</keyword>
<evidence type="ECO:0000256" key="9">
    <source>
        <dbReference type="PROSITE-ProRule" id="PRU10141"/>
    </source>
</evidence>
<keyword evidence="7 9" id="KW-0067">ATP-binding</keyword>
<sequence length="577" mass="63749">MGTCMSMTVVIHLRGVFLILLMSMGRVLSDPQTVLLRQDCTRQSPIRVEMSVFMSNFNKTFEEIRRQLSNDHNIHFATTVQTDVYGMVQCRNFLSGEDCLACLDVARIEVRRNCPTTDGGHVIYKGCFLRYESYNFYTQSILVSFEASAGICSTTQSKFEATAFTPVVEGIITDLVAATPKIKGYFVATTRSVLSGGVTTKVYAAAQCVETISQKDCRSCLTIGYNNLQSCPPGAEGSSADAGCFLRYSDASFFSENSTISITPYLRGGTSNSKMIIIGGVVGVLCLLLILAVLLWYKSVRKANVAQRGDMLGLSKLQGPVIYSFKDLKSATRNFSEDSKIGEGGYGDVYKGIKKNGDVVAVKKLSVATSKAKEDFECEVRLTVNINHRNIIRLLGCSNRGSELLLVFEYMANGSLDTFLYGIKRGILSWKQHFGLARYIRDDQSHLSTRFAGTLGYTAPEYAIQGHLSEKVDTYSFGVVVLEIVGGRRCTNLNIKPDNGSLLEHAWNLYASDRHSDLVDKNLDPNEYNIDEVKKTVEIALMCTQSPTSLRPTMSEVVVLLTNDSSIKHKPEKPTIF</sequence>
<evidence type="ECO:0000256" key="4">
    <source>
        <dbReference type="ARBA" id="ARBA00022737"/>
    </source>
</evidence>
<keyword evidence="10" id="KW-0472">Membrane</keyword>
<feature type="signal peptide" evidence="11">
    <location>
        <begin position="1"/>
        <end position="29"/>
    </location>
</feature>
<accession>A0AAD8JF10</accession>
<keyword evidence="3 11" id="KW-0732">Signal</keyword>
<dbReference type="AlphaFoldDB" id="A0AAD8JF10"/>
<dbReference type="InterPro" id="IPR002902">
    <property type="entry name" value="GNK2"/>
</dbReference>
<evidence type="ECO:0000256" key="3">
    <source>
        <dbReference type="ARBA" id="ARBA00022729"/>
    </source>
</evidence>
<dbReference type="Gene3D" id="3.30.430.20">
    <property type="entry name" value="Gnk2 domain, C-X8-C-X2-C motif"/>
    <property type="match status" value="2"/>
</dbReference>
<evidence type="ECO:0000313" key="15">
    <source>
        <dbReference type="Proteomes" id="UP001237642"/>
    </source>
</evidence>
<dbReference type="EMBL" id="JAUIZM010000001">
    <property type="protein sequence ID" value="KAK1401908.1"/>
    <property type="molecule type" value="Genomic_DNA"/>
</dbReference>
<evidence type="ECO:0000256" key="6">
    <source>
        <dbReference type="ARBA" id="ARBA00022777"/>
    </source>
</evidence>
<evidence type="ECO:0000259" key="13">
    <source>
        <dbReference type="PROSITE" id="PS51473"/>
    </source>
</evidence>
<dbReference type="PROSITE" id="PS50011">
    <property type="entry name" value="PROTEIN_KINASE_DOM"/>
    <property type="match status" value="1"/>
</dbReference>
<dbReference type="PROSITE" id="PS51473">
    <property type="entry name" value="GNK2"/>
    <property type="match status" value="2"/>
</dbReference>
<keyword evidence="10" id="KW-0812">Transmembrane</keyword>
<dbReference type="InterPro" id="IPR011009">
    <property type="entry name" value="Kinase-like_dom_sf"/>
</dbReference>
<keyword evidence="5 9" id="KW-0547">Nucleotide-binding</keyword>
<gene>
    <name evidence="14" type="ORF">POM88_001513</name>
</gene>
<keyword evidence="8" id="KW-0675">Receptor</keyword>
<evidence type="ECO:0000256" key="11">
    <source>
        <dbReference type="SAM" id="SignalP"/>
    </source>
</evidence>
<name>A0AAD8JF10_9APIA</name>
<evidence type="ECO:0000256" key="5">
    <source>
        <dbReference type="ARBA" id="ARBA00022741"/>
    </source>
</evidence>
<dbReference type="InterPro" id="IPR017441">
    <property type="entry name" value="Protein_kinase_ATP_BS"/>
</dbReference>
<evidence type="ECO:0000256" key="2">
    <source>
        <dbReference type="ARBA" id="ARBA00022679"/>
    </source>
</evidence>
<dbReference type="Pfam" id="PF00069">
    <property type="entry name" value="Pkinase"/>
    <property type="match status" value="2"/>
</dbReference>
<dbReference type="PANTHER" id="PTHR47973">
    <property type="entry name" value="CYSTEINE-RICH RECEPTOR-LIKE PROTEIN KINASE 3"/>
    <property type="match status" value="1"/>
</dbReference>
<evidence type="ECO:0000256" key="1">
    <source>
        <dbReference type="ARBA" id="ARBA00022527"/>
    </source>
</evidence>
<reference evidence="14" key="2">
    <citation type="submission" date="2023-05" db="EMBL/GenBank/DDBJ databases">
        <authorList>
            <person name="Schelkunov M.I."/>
        </authorList>
    </citation>
    <scope>NUCLEOTIDE SEQUENCE</scope>
    <source>
        <strain evidence="14">Hsosn_3</strain>
        <tissue evidence="14">Leaf</tissue>
    </source>
</reference>
<dbReference type="InterPro" id="IPR000719">
    <property type="entry name" value="Prot_kinase_dom"/>
</dbReference>
<comment type="caution">
    <text evidence="14">The sequence shown here is derived from an EMBL/GenBank/DDBJ whole genome shotgun (WGS) entry which is preliminary data.</text>
</comment>
<feature type="transmembrane region" description="Helical" evidence="10">
    <location>
        <begin position="275"/>
        <end position="297"/>
    </location>
</feature>
<organism evidence="14 15">
    <name type="scientific">Heracleum sosnowskyi</name>
    <dbReference type="NCBI Taxonomy" id="360622"/>
    <lineage>
        <taxon>Eukaryota</taxon>
        <taxon>Viridiplantae</taxon>
        <taxon>Streptophyta</taxon>
        <taxon>Embryophyta</taxon>
        <taxon>Tracheophyta</taxon>
        <taxon>Spermatophyta</taxon>
        <taxon>Magnoliopsida</taxon>
        <taxon>eudicotyledons</taxon>
        <taxon>Gunneridae</taxon>
        <taxon>Pentapetalae</taxon>
        <taxon>asterids</taxon>
        <taxon>campanulids</taxon>
        <taxon>Apiales</taxon>
        <taxon>Apiaceae</taxon>
        <taxon>Apioideae</taxon>
        <taxon>apioid superclade</taxon>
        <taxon>Tordylieae</taxon>
        <taxon>Tordyliinae</taxon>
        <taxon>Heracleum</taxon>
    </lineage>
</organism>
<dbReference type="SUPFAM" id="SSF56112">
    <property type="entry name" value="Protein kinase-like (PK-like)"/>
    <property type="match status" value="1"/>
</dbReference>
<dbReference type="PROSITE" id="PS00107">
    <property type="entry name" value="PROTEIN_KINASE_ATP"/>
    <property type="match status" value="1"/>
</dbReference>
<keyword evidence="15" id="KW-1185">Reference proteome</keyword>
<feature type="binding site" evidence="9">
    <location>
        <position position="364"/>
    </location>
    <ligand>
        <name>ATP</name>
        <dbReference type="ChEBI" id="CHEBI:30616"/>
    </ligand>
</feature>
<evidence type="ECO:0000313" key="14">
    <source>
        <dbReference type="EMBL" id="KAK1401908.1"/>
    </source>
</evidence>
<keyword evidence="6 14" id="KW-0418">Kinase</keyword>
<keyword evidence="2" id="KW-0808">Transferase</keyword>
<protein>
    <submittedName>
        <fullName evidence="14">Cysteine-rich RLK (RECEPTOR-like protein kinase) 34</fullName>
    </submittedName>
</protein>
<dbReference type="InterPro" id="IPR038408">
    <property type="entry name" value="GNK2_sf"/>
</dbReference>
<feature type="domain" description="Gnk2-homologous" evidence="13">
    <location>
        <begin position="146"/>
        <end position="253"/>
    </location>
</feature>